<evidence type="ECO:0000259" key="6">
    <source>
        <dbReference type="PROSITE" id="PS50926"/>
    </source>
</evidence>
<feature type="transmembrane region" description="Helical" evidence="5">
    <location>
        <begin position="41"/>
        <end position="59"/>
    </location>
</feature>
<protein>
    <submittedName>
        <fullName evidence="7">TRAM domain-containing protein</fullName>
    </submittedName>
</protein>
<keyword evidence="2" id="KW-0540">Nuclease</keyword>
<dbReference type="PANTHER" id="PTHR11603">
    <property type="entry name" value="AAA FAMILY ATPASE"/>
    <property type="match status" value="1"/>
</dbReference>
<dbReference type="InterPro" id="IPR002716">
    <property type="entry name" value="PIN_dom"/>
</dbReference>
<evidence type="ECO:0000256" key="3">
    <source>
        <dbReference type="ARBA" id="ARBA00022801"/>
    </source>
</evidence>
<dbReference type="GO" id="GO:0004518">
    <property type="term" value="F:nuclease activity"/>
    <property type="evidence" value="ECO:0007669"/>
    <property type="project" value="UniProtKB-KW"/>
</dbReference>
<dbReference type="InterPro" id="IPR012340">
    <property type="entry name" value="NA-bd_OB-fold"/>
</dbReference>
<keyword evidence="5" id="KW-1133">Transmembrane helix</keyword>
<reference evidence="7 8" key="1">
    <citation type="submission" date="2019-01" db="EMBL/GenBank/DDBJ databases">
        <title>Draft genome sequences of the type strains of six Macrococcus species.</title>
        <authorList>
            <person name="Mazhar S."/>
            <person name="Altermann E."/>
            <person name="Hill C."/>
            <person name="Mcauliffe O."/>
        </authorList>
    </citation>
    <scope>NUCLEOTIDE SEQUENCE [LARGE SCALE GENOMIC DNA]</scope>
    <source>
        <strain evidence="7 8">CCM4811</strain>
    </source>
</reference>
<keyword evidence="5" id="KW-0472">Membrane</keyword>
<dbReference type="RefSeq" id="WP_133431825.1">
    <property type="nucleotide sequence ID" value="NZ_CP092172.1"/>
</dbReference>
<sequence length="350" mass="38891">MLKRLMTLVFIVIGASLGIFMVPEITRIFDLKLHPILMNTYVDGLLGIIVFMLLFYWLIDKVVALIEKSEGLLLKRNLMEIIFATLGMMIGLAIASMISLILVSIGFSLLRNTIPIILAVILGYLGFQVGLKKREEIQNMLPERLQGQKRKVNDSSKLLDTSAIIDGRILEIVKCGFLDGTIIVPQGVLDELQLIADSTDGLKRDKGQRGLDILEALRQSDHPVKIVPGHKEIREVDQLLVKMAAESKASVITTDYNLNKVCRVQGIKVLNVNDLSEAIKPVVQQGDRFKLLITKTGKEENQGVGYLEDGTMVVVDHAKQNIGEEHQVEVQSILQTASGRIIFTKKVADK</sequence>
<dbReference type="Pfam" id="PF01938">
    <property type="entry name" value="TRAM"/>
    <property type="match status" value="1"/>
</dbReference>
<dbReference type="InterPro" id="IPR029060">
    <property type="entry name" value="PIN-like_dom_sf"/>
</dbReference>
<dbReference type="SMART" id="SM00670">
    <property type="entry name" value="PINc"/>
    <property type="match status" value="1"/>
</dbReference>
<evidence type="ECO:0000256" key="2">
    <source>
        <dbReference type="ARBA" id="ARBA00022722"/>
    </source>
</evidence>
<feature type="domain" description="TRAM" evidence="6">
    <location>
        <begin position="282"/>
        <end position="343"/>
    </location>
</feature>
<evidence type="ECO:0000256" key="4">
    <source>
        <dbReference type="ARBA" id="ARBA00022842"/>
    </source>
</evidence>
<evidence type="ECO:0000256" key="5">
    <source>
        <dbReference type="SAM" id="Phobius"/>
    </source>
</evidence>
<dbReference type="PROSITE" id="PS50926">
    <property type="entry name" value="TRAM"/>
    <property type="match status" value="1"/>
</dbReference>
<dbReference type="Gene3D" id="3.40.50.1010">
    <property type="entry name" value="5'-nuclease"/>
    <property type="match status" value="1"/>
</dbReference>
<feature type="transmembrane region" description="Helical" evidence="5">
    <location>
        <begin position="7"/>
        <end position="29"/>
    </location>
</feature>
<dbReference type="InterPro" id="IPR052041">
    <property type="entry name" value="Nucleic_acid_metab_PIN/TRAM"/>
</dbReference>
<evidence type="ECO:0000256" key="1">
    <source>
        <dbReference type="ARBA" id="ARBA00001946"/>
    </source>
</evidence>
<dbReference type="SUPFAM" id="SSF88723">
    <property type="entry name" value="PIN domain-like"/>
    <property type="match status" value="1"/>
</dbReference>
<gene>
    <name evidence="7" type="ORF">ERX27_05455</name>
</gene>
<dbReference type="PANTHER" id="PTHR11603:SF147">
    <property type="entry name" value="MEMBRANE PROTEIN"/>
    <property type="match status" value="1"/>
</dbReference>
<dbReference type="Proteomes" id="UP000295310">
    <property type="component" value="Unassembled WGS sequence"/>
</dbReference>
<name>A0A4R6BDV7_9STAP</name>
<comment type="caution">
    <text evidence="7">The sequence shown here is derived from an EMBL/GenBank/DDBJ whole genome shotgun (WGS) entry which is preliminary data.</text>
</comment>
<evidence type="ECO:0000313" key="7">
    <source>
        <dbReference type="EMBL" id="TDL97908.1"/>
    </source>
</evidence>
<dbReference type="Gene3D" id="2.40.50.140">
    <property type="entry name" value="Nucleic acid-binding proteins"/>
    <property type="match status" value="1"/>
</dbReference>
<dbReference type="Pfam" id="PF01850">
    <property type="entry name" value="PIN"/>
    <property type="match status" value="1"/>
</dbReference>
<keyword evidence="5" id="KW-0812">Transmembrane</keyword>
<dbReference type="OrthoDB" id="9780734at2"/>
<comment type="cofactor">
    <cofactor evidence="1">
        <name>Mg(2+)</name>
        <dbReference type="ChEBI" id="CHEBI:18420"/>
    </cofactor>
</comment>
<dbReference type="CDD" id="cd09877">
    <property type="entry name" value="PIN_YacL-like"/>
    <property type="match status" value="1"/>
</dbReference>
<dbReference type="AlphaFoldDB" id="A0A4R6BDV7"/>
<organism evidence="7 8">
    <name type="scientific">Macrococcus brunensis</name>
    <dbReference type="NCBI Taxonomy" id="198483"/>
    <lineage>
        <taxon>Bacteria</taxon>
        <taxon>Bacillati</taxon>
        <taxon>Bacillota</taxon>
        <taxon>Bacilli</taxon>
        <taxon>Bacillales</taxon>
        <taxon>Staphylococcaceae</taxon>
        <taxon>Macrococcus</taxon>
    </lineage>
</organism>
<keyword evidence="8" id="KW-1185">Reference proteome</keyword>
<dbReference type="EMBL" id="SCWA01000008">
    <property type="protein sequence ID" value="TDL97908.1"/>
    <property type="molecule type" value="Genomic_DNA"/>
</dbReference>
<evidence type="ECO:0000313" key="8">
    <source>
        <dbReference type="Proteomes" id="UP000295310"/>
    </source>
</evidence>
<keyword evidence="3" id="KW-0378">Hydrolase</keyword>
<dbReference type="InterPro" id="IPR002792">
    <property type="entry name" value="TRAM_dom"/>
</dbReference>
<proteinExistence type="predicted"/>
<feature type="transmembrane region" description="Helical" evidence="5">
    <location>
        <begin position="113"/>
        <end position="131"/>
    </location>
</feature>
<feature type="transmembrane region" description="Helical" evidence="5">
    <location>
        <begin position="80"/>
        <end position="107"/>
    </location>
</feature>
<dbReference type="GO" id="GO:0016787">
    <property type="term" value="F:hydrolase activity"/>
    <property type="evidence" value="ECO:0007669"/>
    <property type="project" value="UniProtKB-KW"/>
</dbReference>
<accession>A0A4R6BDV7</accession>
<keyword evidence="4" id="KW-0460">Magnesium</keyword>